<dbReference type="AlphaFoldDB" id="A0AA35G7B0"/>
<evidence type="ECO:0000313" key="1">
    <source>
        <dbReference type="EMBL" id="BDG59916.1"/>
    </source>
</evidence>
<name>A0AA35G7B0_9FIRM</name>
<dbReference type="KEGG" id="cmic:caldi_10060"/>
<dbReference type="EMBL" id="AP025628">
    <property type="protein sequence ID" value="BDG59916.1"/>
    <property type="molecule type" value="Genomic_DNA"/>
</dbReference>
<accession>A0AA35G7B0</accession>
<dbReference type="Proteomes" id="UP001163687">
    <property type="component" value="Chromosome"/>
</dbReference>
<reference evidence="1" key="1">
    <citation type="submission" date="2022-03" db="EMBL/GenBank/DDBJ databases">
        <title>Complete genome sequence of Caldinitratiruptor microaerophilus.</title>
        <authorList>
            <person name="Mukaiyama R."/>
            <person name="Nishiyama T."/>
            <person name="Ueda K."/>
        </authorList>
    </citation>
    <scope>NUCLEOTIDE SEQUENCE</scope>
    <source>
        <strain evidence="1">JCM 16183</strain>
    </source>
</reference>
<evidence type="ECO:0000313" key="2">
    <source>
        <dbReference type="Proteomes" id="UP001163687"/>
    </source>
</evidence>
<sequence>MAIQIVRTEEWRTGRWQGTQAEVPHIAGLLTLDNSYPTGGYPLDFGDDLTEVHVVLFEQRAGYLFEYDRAAKKVKVLRFDYPAAAAGPAVEVAAGTDLSAVANVGFIAYGRPRTW</sequence>
<gene>
    <name evidence="1" type="ORF">caldi_10060</name>
</gene>
<organism evidence="1 2">
    <name type="scientific">Caldinitratiruptor microaerophilus</name>
    <dbReference type="NCBI Taxonomy" id="671077"/>
    <lineage>
        <taxon>Bacteria</taxon>
        <taxon>Bacillati</taxon>
        <taxon>Bacillota</taxon>
        <taxon>Clostridia</taxon>
        <taxon>Eubacteriales</taxon>
        <taxon>Symbiobacteriaceae</taxon>
        <taxon>Caldinitratiruptor</taxon>
    </lineage>
</organism>
<proteinExistence type="predicted"/>
<dbReference type="RefSeq" id="WP_264843995.1">
    <property type="nucleotide sequence ID" value="NZ_AP025628.1"/>
</dbReference>
<protein>
    <submittedName>
        <fullName evidence="1">Uncharacterized protein</fullName>
    </submittedName>
</protein>
<keyword evidence="2" id="KW-1185">Reference proteome</keyword>